<gene>
    <name evidence="2" type="ORF">F2P47_10745</name>
</gene>
<dbReference type="AlphaFoldDB" id="A0A6N6VIQ7"/>
<dbReference type="SUPFAM" id="SSF56935">
    <property type="entry name" value="Porins"/>
    <property type="match status" value="1"/>
</dbReference>
<comment type="caution">
    <text evidence="2">The sequence shown here is derived from an EMBL/GenBank/DDBJ whole genome shotgun (WGS) entry which is preliminary data.</text>
</comment>
<feature type="chain" id="PRO_5026655993" description="Transporter" evidence="1">
    <location>
        <begin position="32"/>
        <end position="351"/>
    </location>
</feature>
<evidence type="ECO:0000313" key="3">
    <source>
        <dbReference type="Proteomes" id="UP000468901"/>
    </source>
</evidence>
<evidence type="ECO:0000313" key="2">
    <source>
        <dbReference type="EMBL" id="KAB7739972.1"/>
    </source>
</evidence>
<feature type="signal peptide" evidence="1">
    <location>
        <begin position="1"/>
        <end position="31"/>
    </location>
</feature>
<dbReference type="Proteomes" id="UP000468901">
    <property type="component" value="Unassembled WGS sequence"/>
</dbReference>
<protein>
    <recommendedName>
        <fullName evidence="4">Transporter</fullName>
    </recommendedName>
</protein>
<organism evidence="2 3">
    <name type="scientific">Parvibaculum sedimenti</name>
    <dbReference type="NCBI Taxonomy" id="2608632"/>
    <lineage>
        <taxon>Bacteria</taxon>
        <taxon>Pseudomonadati</taxon>
        <taxon>Pseudomonadota</taxon>
        <taxon>Alphaproteobacteria</taxon>
        <taxon>Hyphomicrobiales</taxon>
        <taxon>Parvibaculaceae</taxon>
        <taxon>Parvibaculum</taxon>
    </lineage>
</organism>
<keyword evidence="3" id="KW-1185">Reference proteome</keyword>
<reference evidence="2 3" key="1">
    <citation type="submission" date="2019-09" db="EMBL/GenBank/DDBJ databases">
        <title>Parvibaculum sedimenti sp. nov., isolated from sediment.</title>
        <authorList>
            <person name="Wang Y."/>
        </authorList>
    </citation>
    <scope>NUCLEOTIDE SEQUENCE [LARGE SCALE GENOMIC DNA]</scope>
    <source>
        <strain evidence="2 3">HXT-9</strain>
    </source>
</reference>
<evidence type="ECO:0000256" key="1">
    <source>
        <dbReference type="SAM" id="SignalP"/>
    </source>
</evidence>
<accession>A0A6N6VIQ7</accession>
<dbReference type="EMBL" id="WESC01000008">
    <property type="protein sequence ID" value="KAB7739972.1"/>
    <property type="molecule type" value="Genomic_DNA"/>
</dbReference>
<dbReference type="RefSeq" id="WP_152216351.1">
    <property type="nucleotide sequence ID" value="NZ_JBAQYD010000061.1"/>
</dbReference>
<name>A0A6N6VIQ7_9HYPH</name>
<proteinExistence type="predicted"/>
<keyword evidence="1" id="KW-0732">Signal</keyword>
<sequence>MIERFDSLSRLTVGLAAVGLASCLTSNPAYAGGKYQLGSGYDVGPFNFSGYMNFVVALPDQGPKSATLEDLSLFAAGHISKLINPFVEAELTHLVVADTDHSGENNTGAELVLERYYNDSYLSDSVILRLGKMLAPVGEWNLNHAAPLVLATSRPAVTFRNFAAYIQGVSLLYSDPEGGAPDMQVYWQPDWEETEKPRGVVFEQHKMAEGIHVSVPILQFDKVGFSFQRVVDFHGVTQSLVGGDFRYTLQNVTLQGEATYSSLSGGDMTRLRDDESGGYLSATYAFNPRWSAYSWYEAFMDRTQTSAAQDALVGVAYHPVDVMVVKLEYLQNFGGTPVNPTGLFASWSVLF</sequence>
<dbReference type="PROSITE" id="PS51257">
    <property type="entry name" value="PROKAR_LIPOPROTEIN"/>
    <property type="match status" value="1"/>
</dbReference>
<evidence type="ECO:0008006" key="4">
    <source>
        <dbReference type="Google" id="ProtNLM"/>
    </source>
</evidence>